<feature type="transmembrane region" description="Helical" evidence="7">
    <location>
        <begin position="441"/>
        <end position="461"/>
    </location>
</feature>
<feature type="transmembrane region" description="Helical" evidence="7">
    <location>
        <begin position="385"/>
        <end position="403"/>
    </location>
</feature>
<proteinExistence type="predicted"/>
<dbReference type="InterPro" id="IPR036259">
    <property type="entry name" value="MFS_trans_sf"/>
</dbReference>
<evidence type="ECO:0000256" key="5">
    <source>
        <dbReference type="ARBA" id="ARBA00023136"/>
    </source>
</evidence>
<evidence type="ECO:0000256" key="2">
    <source>
        <dbReference type="ARBA" id="ARBA00022448"/>
    </source>
</evidence>
<dbReference type="AlphaFoldDB" id="W3XCY5"/>
<feature type="transmembrane region" description="Helical" evidence="7">
    <location>
        <begin position="177"/>
        <end position="201"/>
    </location>
</feature>
<feature type="region of interest" description="Disordered" evidence="6">
    <location>
        <begin position="1"/>
        <end position="32"/>
    </location>
</feature>
<dbReference type="PROSITE" id="PS50850">
    <property type="entry name" value="MFS"/>
    <property type="match status" value="1"/>
</dbReference>
<evidence type="ECO:0000259" key="8">
    <source>
        <dbReference type="PROSITE" id="PS50850"/>
    </source>
</evidence>
<protein>
    <recommendedName>
        <fullName evidence="8">Major facilitator superfamily (MFS) profile domain-containing protein</fullName>
    </recommendedName>
</protein>
<feature type="compositionally biased region" description="Basic and acidic residues" evidence="6">
    <location>
        <begin position="22"/>
        <end position="32"/>
    </location>
</feature>
<keyword evidence="5 7" id="KW-0472">Membrane</keyword>
<feature type="transmembrane region" description="Helical" evidence="7">
    <location>
        <begin position="119"/>
        <end position="137"/>
    </location>
</feature>
<feature type="transmembrane region" description="Helical" evidence="7">
    <location>
        <begin position="143"/>
        <end position="165"/>
    </location>
</feature>
<dbReference type="EMBL" id="KI912111">
    <property type="protein sequence ID" value="ETS83874.1"/>
    <property type="molecule type" value="Genomic_DNA"/>
</dbReference>
<dbReference type="eggNOG" id="KOG2615">
    <property type="taxonomic scope" value="Eukaryota"/>
</dbReference>
<gene>
    <name evidence="9" type="ORF">PFICI_05750</name>
</gene>
<dbReference type="SUPFAM" id="SSF103473">
    <property type="entry name" value="MFS general substrate transporter"/>
    <property type="match status" value="1"/>
</dbReference>
<dbReference type="KEGG" id="pfy:PFICI_05750"/>
<organism evidence="9 10">
    <name type="scientific">Pestalotiopsis fici (strain W106-1 / CGMCC3.15140)</name>
    <dbReference type="NCBI Taxonomy" id="1229662"/>
    <lineage>
        <taxon>Eukaryota</taxon>
        <taxon>Fungi</taxon>
        <taxon>Dikarya</taxon>
        <taxon>Ascomycota</taxon>
        <taxon>Pezizomycotina</taxon>
        <taxon>Sordariomycetes</taxon>
        <taxon>Xylariomycetidae</taxon>
        <taxon>Amphisphaeriales</taxon>
        <taxon>Sporocadaceae</taxon>
        <taxon>Pestalotiopsis</taxon>
    </lineage>
</organism>
<reference evidence="10" key="1">
    <citation type="journal article" date="2015" name="BMC Genomics">
        <title>Genomic and transcriptomic analysis of the endophytic fungus Pestalotiopsis fici reveals its lifestyle and high potential for synthesis of natural products.</title>
        <authorList>
            <person name="Wang X."/>
            <person name="Zhang X."/>
            <person name="Liu L."/>
            <person name="Xiang M."/>
            <person name="Wang W."/>
            <person name="Sun X."/>
            <person name="Che Y."/>
            <person name="Guo L."/>
            <person name="Liu G."/>
            <person name="Guo L."/>
            <person name="Wang C."/>
            <person name="Yin W.B."/>
            <person name="Stadler M."/>
            <person name="Zhang X."/>
            <person name="Liu X."/>
        </authorList>
    </citation>
    <scope>NUCLEOTIDE SEQUENCE [LARGE SCALE GENOMIC DNA]</scope>
    <source>
        <strain evidence="10">W106-1 / CGMCC3.15140</strain>
    </source>
</reference>
<evidence type="ECO:0000256" key="6">
    <source>
        <dbReference type="SAM" id="MobiDB-lite"/>
    </source>
</evidence>
<dbReference type="PANTHER" id="PTHR23504">
    <property type="entry name" value="MAJOR FACILITATOR SUPERFAMILY DOMAIN-CONTAINING PROTEIN 10"/>
    <property type="match status" value="1"/>
</dbReference>
<evidence type="ECO:0000256" key="1">
    <source>
        <dbReference type="ARBA" id="ARBA00004141"/>
    </source>
</evidence>
<evidence type="ECO:0000256" key="4">
    <source>
        <dbReference type="ARBA" id="ARBA00022989"/>
    </source>
</evidence>
<dbReference type="InParanoid" id="W3XCY5"/>
<name>W3XCY5_PESFW</name>
<keyword evidence="3 7" id="KW-0812">Transmembrane</keyword>
<dbReference type="OrthoDB" id="10262656at2759"/>
<dbReference type="OMA" id="WWSLAIE"/>
<evidence type="ECO:0000256" key="3">
    <source>
        <dbReference type="ARBA" id="ARBA00022692"/>
    </source>
</evidence>
<evidence type="ECO:0000256" key="7">
    <source>
        <dbReference type="SAM" id="Phobius"/>
    </source>
</evidence>
<keyword evidence="10" id="KW-1185">Reference proteome</keyword>
<dbReference type="Pfam" id="PF07690">
    <property type="entry name" value="MFS_1"/>
    <property type="match status" value="1"/>
</dbReference>
<evidence type="ECO:0000313" key="9">
    <source>
        <dbReference type="EMBL" id="ETS83874.1"/>
    </source>
</evidence>
<feature type="transmembrane region" description="Helical" evidence="7">
    <location>
        <begin position="340"/>
        <end position="359"/>
    </location>
</feature>
<dbReference type="PANTHER" id="PTHR23504:SF6">
    <property type="entry name" value="MULTIDRUG TRANSPORTER, PUTATIVE (AFU_ORTHOLOGUE AFUA_4G08740)-RELATED"/>
    <property type="match status" value="1"/>
</dbReference>
<dbReference type="InterPro" id="IPR020846">
    <property type="entry name" value="MFS_dom"/>
</dbReference>
<accession>W3XCY5</accession>
<keyword evidence="2" id="KW-0813">Transport</keyword>
<dbReference type="Proteomes" id="UP000030651">
    <property type="component" value="Unassembled WGS sequence"/>
</dbReference>
<feature type="domain" description="Major facilitator superfamily (MFS) profile" evidence="8">
    <location>
        <begin position="46"/>
        <end position="540"/>
    </location>
</feature>
<dbReference type="RefSeq" id="XP_007832522.1">
    <property type="nucleotide sequence ID" value="XM_007834331.1"/>
</dbReference>
<comment type="subcellular location">
    <subcellularLocation>
        <location evidence="1">Membrane</location>
        <topology evidence="1">Multi-pass membrane protein</topology>
    </subcellularLocation>
</comment>
<dbReference type="Gene3D" id="1.20.1250.20">
    <property type="entry name" value="MFS general substrate transporter like domains"/>
    <property type="match status" value="1"/>
</dbReference>
<feature type="transmembrane region" description="Helical" evidence="7">
    <location>
        <begin position="231"/>
        <end position="253"/>
    </location>
</feature>
<dbReference type="GeneID" id="19270763"/>
<dbReference type="GO" id="GO:0016020">
    <property type="term" value="C:membrane"/>
    <property type="evidence" value="ECO:0007669"/>
    <property type="project" value="UniProtKB-SubCell"/>
</dbReference>
<sequence>MAKAPDGSSPTADSSETTSLLRESERPSDSSDTKVISWMSLPRKGQLAVIVFARLAEPLSERSLTSYLFYQLRWFSPHLGPSEIAKQAGYLTAVFAAAQCLTSMWWGRAADNPRLGRKGVLIIGLTGSALSALGMGFSRSLIAAFFFRFCAGALNGNVGVLRTMVSEVVADKRYQSRAFLLLPMCFNVGVIIGPLLSGFLADPIHSMPGIFGPGSFLGGDDGVEFLRMFPYALPNLFCAFILGAAAFGIILGLDETHPRLRGRPDPGRRLGELIMRKILRHPTSAYSYQPIPSSVAETPLNSLWDEEEADERPAKPEDKKQTPLRAIMTRNVCLNMLQRFLQSLHVSAFNSMFFSLLPAPRAENQDFHLPFRFTGGLGLSSEKMGFANMTIGMIGIPLQLLLYPRIISSLGVRSSYRIFLPLSIVAYFSLPYLVLLPDEAALIWTCLSMVLTMNVMSRTFVNPATIMLVNDCAPSPDLLGTVHGLASSISSAARILGPTVGGLMLGWGLAHNFVGLPLWLLGIIAVANWAVLWWIDDVNMSG</sequence>
<evidence type="ECO:0000313" key="10">
    <source>
        <dbReference type="Proteomes" id="UP000030651"/>
    </source>
</evidence>
<dbReference type="InterPro" id="IPR011701">
    <property type="entry name" value="MFS"/>
</dbReference>
<feature type="transmembrane region" description="Helical" evidence="7">
    <location>
        <begin position="415"/>
        <end position="435"/>
    </location>
</feature>
<keyword evidence="4 7" id="KW-1133">Transmembrane helix</keyword>
<dbReference type="HOGENOM" id="CLU_001265_54_5_1"/>
<dbReference type="GO" id="GO:0022857">
    <property type="term" value="F:transmembrane transporter activity"/>
    <property type="evidence" value="ECO:0007669"/>
    <property type="project" value="InterPro"/>
</dbReference>
<feature type="transmembrane region" description="Helical" evidence="7">
    <location>
        <begin position="513"/>
        <end position="535"/>
    </location>
</feature>
<feature type="transmembrane region" description="Helical" evidence="7">
    <location>
        <begin position="88"/>
        <end position="107"/>
    </location>
</feature>